<dbReference type="Proteomes" id="UP000887579">
    <property type="component" value="Unplaced"/>
</dbReference>
<name>A0AC34FXL5_9BILA</name>
<protein>
    <submittedName>
        <fullName evidence="2">Ammonium transporter AmtB-like domain-containing protein</fullName>
    </submittedName>
</protein>
<reference evidence="2" key="1">
    <citation type="submission" date="2022-11" db="UniProtKB">
        <authorList>
            <consortium name="WormBaseParasite"/>
        </authorList>
    </citation>
    <scope>IDENTIFICATION</scope>
</reference>
<proteinExistence type="predicted"/>
<dbReference type="WBParaSite" id="ES5_v2.g22280.t1">
    <property type="protein sequence ID" value="ES5_v2.g22280.t1"/>
    <property type="gene ID" value="ES5_v2.g22280"/>
</dbReference>
<organism evidence="1 2">
    <name type="scientific">Panagrolaimus sp. ES5</name>
    <dbReference type="NCBI Taxonomy" id="591445"/>
    <lineage>
        <taxon>Eukaryota</taxon>
        <taxon>Metazoa</taxon>
        <taxon>Ecdysozoa</taxon>
        <taxon>Nematoda</taxon>
        <taxon>Chromadorea</taxon>
        <taxon>Rhabditida</taxon>
        <taxon>Tylenchina</taxon>
        <taxon>Panagrolaimomorpha</taxon>
        <taxon>Panagrolaimoidea</taxon>
        <taxon>Panagrolaimidae</taxon>
        <taxon>Panagrolaimus</taxon>
    </lineage>
</organism>
<sequence length="200" mass="22142">MIGTLFLWVFFPSLNAATTEPEDARHRAIMNTYLSMVSCTVTTFLVSSLSDAFGRFNMLHIQSSTLAGGIAIGTVANVILYPHHAIIVGFITGVLSVVGHVAVTALSVFFALWNNPADYGPRIHKIYPYYKGGERGGDRDQYIQALFQLSGIFITLLAAILSGIFTGLIVRLRIWYHIPNQISWEDTNYYKGAQFALFGK</sequence>
<accession>A0AC34FXL5</accession>
<evidence type="ECO:0000313" key="2">
    <source>
        <dbReference type="WBParaSite" id="ES5_v2.g22280.t1"/>
    </source>
</evidence>
<evidence type="ECO:0000313" key="1">
    <source>
        <dbReference type="Proteomes" id="UP000887579"/>
    </source>
</evidence>